<dbReference type="EMBL" id="JAKROA010000007">
    <property type="protein sequence ID" value="KAL5105667.1"/>
    <property type="molecule type" value="Genomic_DNA"/>
</dbReference>
<comment type="caution">
    <text evidence="1">The sequence shown here is derived from an EMBL/GenBank/DDBJ whole genome shotgun (WGS) entry which is preliminary data.</text>
</comment>
<gene>
    <name evidence="1" type="ORF">TcWFU_001686</name>
</gene>
<reference evidence="1 2" key="1">
    <citation type="journal article" date="2022" name="Front. Cell. Infect. Microbiol.">
        <title>The Genomes of Two Strains of Taenia crassiceps the Animal Model for the Study of Human Cysticercosis.</title>
        <authorList>
            <person name="Bobes R.J."/>
            <person name="Estrada K."/>
            <person name="Rios-Valencia D.G."/>
            <person name="Calderon-Gallegos A."/>
            <person name="de la Torre P."/>
            <person name="Carrero J.C."/>
            <person name="Sanchez-Flores A."/>
            <person name="Laclette J.P."/>
        </authorList>
    </citation>
    <scope>NUCLEOTIDE SEQUENCE [LARGE SCALE GENOMIC DNA]</scope>
    <source>
        <strain evidence="1">WFUcys</strain>
    </source>
</reference>
<evidence type="ECO:0000313" key="2">
    <source>
        <dbReference type="Proteomes" id="UP001651158"/>
    </source>
</evidence>
<accession>A0ABR4Q7W4</accession>
<organism evidence="1 2">
    <name type="scientific">Taenia crassiceps</name>
    <dbReference type="NCBI Taxonomy" id="6207"/>
    <lineage>
        <taxon>Eukaryota</taxon>
        <taxon>Metazoa</taxon>
        <taxon>Spiralia</taxon>
        <taxon>Lophotrochozoa</taxon>
        <taxon>Platyhelminthes</taxon>
        <taxon>Cestoda</taxon>
        <taxon>Eucestoda</taxon>
        <taxon>Cyclophyllidea</taxon>
        <taxon>Taeniidae</taxon>
        <taxon>Taenia</taxon>
    </lineage>
</organism>
<name>A0ABR4Q7W4_9CEST</name>
<proteinExistence type="predicted"/>
<protein>
    <submittedName>
        <fullName evidence="1">Uncharacterized protein</fullName>
    </submittedName>
</protein>
<sequence>MNKSQVVSKEFNHCKRGTLFPRLFHCVRTLRLLKIPKNMLVVICEIHETYVVDRVPASALEGSSGTSELDVHCLHLTYLKTMLKHVETRANRLCEQGSSL</sequence>
<keyword evidence="2" id="KW-1185">Reference proteome</keyword>
<evidence type="ECO:0000313" key="1">
    <source>
        <dbReference type="EMBL" id="KAL5105667.1"/>
    </source>
</evidence>
<dbReference type="Proteomes" id="UP001651158">
    <property type="component" value="Unassembled WGS sequence"/>
</dbReference>